<dbReference type="Pfam" id="PF00326">
    <property type="entry name" value="Peptidase_S9"/>
    <property type="match status" value="1"/>
</dbReference>
<evidence type="ECO:0000313" key="2">
    <source>
        <dbReference type="EMBL" id="CAA9319631.1"/>
    </source>
</evidence>
<feature type="domain" description="Peptidase S9 prolyl oligopeptidase catalytic" evidence="1">
    <location>
        <begin position="144"/>
        <end position="177"/>
    </location>
</feature>
<evidence type="ECO:0000259" key="1">
    <source>
        <dbReference type="Pfam" id="PF00326"/>
    </source>
</evidence>
<sequence length="254" mass="27713">MKRMRRVRQRVARVLRISTLAFLVLLLIALVTHPGRVALKSAALLVEVFPGAPIYPLRLVTRSPVRLEVSYKVGDDTTTADVYRPAGNGQHGAFVFYIGVGPETRNPNVVRLSEALARAGVVVMVPVSPELSRFRVVPEEKEGVIAAFEYLSAQGYVDPDRVGIMGVSAGGSLVALGAADPRIAEDVRLIELFGSYYDAGSVVEAITVRSIPVNERRVEWKPDNVPIITFRDMILPTLPEADRSRLAPLFAGNV</sequence>
<reference evidence="2" key="1">
    <citation type="submission" date="2020-02" db="EMBL/GenBank/DDBJ databases">
        <authorList>
            <person name="Meier V. D."/>
        </authorList>
    </citation>
    <scope>NUCLEOTIDE SEQUENCE</scope>
    <source>
        <strain evidence="2">AVDCRST_MAG93</strain>
    </source>
</reference>
<gene>
    <name evidence="2" type="ORF">AVDCRST_MAG93-5682</name>
</gene>
<dbReference type="SUPFAM" id="SSF53474">
    <property type="entry name" value="alpha/beta-Hydrolases"/>
    <property type="match status" value="1"/>
</dbReference>
<dbReference type="GO" id="GO:0008236">
    <property type="term" value="F:serine-type peptidase activity"/>
    <property type="evidence" value="ECO:0007669"/>
    <property type="project" value="InterPro"/>
</dbReference>
<protein>
    <recommendedName>
        <fullName evidence="1">Peptidase S9 prolyl oligopeptidase catalytic domain-containing protein</fullName>
    </recommendedName>
</protein>
<feature type="non-terminal residue" evidence="2">
    <location>
        <position position="254"/>
    </location>
</feature>
<dbReference type="Gene3D" id="3.40.50.1820">
    <property type="entry name" value="alpha/beta hydrolase"/>
    <property type="match status" value="1"/>
</dbReference>
<dbReference type="InterPro" id="IPR001375">
    <property type="entry name" value="Peptidase_S9_cat"/>
</dbReference>
<accession>A0A6J4KZE4</accession>
<dbReference type="GO" id="GO:0006508">
    <property type="term" value="P:proteolysis"/>
    <property type="evidence" value="ECO:0007669"/>
    <property type="project" value="InterPro"/>
</dbReference>
<dbReference type="AlphaFoldDB" id="A0A6J4KZE4"/>
<dbReference type="InterPro" id="IPR029058">
    <property type="entry name" value="AB_hydrolase_fold"/>
</dbReference>
<proteinExistence type="predicted"/>
<dbReference type="EMBL" id="CADCTR010001918">
    <property type="protein sequence ID" value="CAA9319631.1"/>
    <property type="molecule type" value="Genomic_DNA"/>
</dbReference>
<organism evidence="2">
    <name type="scientific">uncultured Chloroflexia bacterium</name>
    <dbReference type="NCBI Taxonomy" id="1672391"/>
    <lineage>
        <taxon>Bacteria</taxon>
        <taxon>Bacillati</taxon>
        <taxon>Chloroflexota</taxon>
        <taxon>Chloroflexia</taxon>
        <taxon>environmental samples</taxon>
    </lineage>
</organism>
<name>A0A6J4KZE4_9CHLR</name>